<evidence type="ECO:0000256" key="1">
    <source>
        <dbReference type="ARBA" id="ARBA00024353"/>
    </source>
</evidence>
<evidence type="ECO:0000313" key="5">
    <source>
        <dbReference type="EMBL" id="KGX90327.1"/>
    </source>
</evidence>
<dbReference type="STRING" id="1385511.GCA_000425225_02160"/>
<dbReference type="Proteomes" id="UP000030403">
    <property type="component" value="Unassembled WGS sequence"/>
</dbReference>
<accession>A0A0A5I3B3</accession>
<dbReference type="AlphaFoldDB" id="A0A0A5I3B3"/>
<sequence length="150" mass="17257">MEHINDDTLQAYIGDILSEVDRERIEEHLATCDRCLDNYFDVVDQWSLEAPSLSEDFTDQTFDQILKKQVMPTSERVSSPSSRKKSTLLHYSIAAGLTLFLMFSGVFQQMMQVFDEDSLRQQPSISDQIVKQTSKWLDQGIKLKGEDTNE</sequence>
<protein>
    <recommendedName>
        <fullName evidence="2">Anti-sigma-W factor RsiW</fullName>
    </recommendedName>
</protein>
<keyword evidence="3" id="KW-0812">Transmembrane</keyword>
<reference evidence="5 6" key="1">
    <citation type="submission" date="2013-08" db="EMBL/GenBank/DDBJ databases">
        <authorList>
            <person name="Huang J."/>
            <person name="Wang G."/>
        </authorList>
    </citation>
    <scope>NUCLEOTIDE SEQUENCE [LARGE SCALE GENOMIC DNA]</scope>
    <source>
        <strain evidence="5 6">BH030004</strain>
    </source>
</reference>
<evidence type="ECO:0000259" key="4">
    <source>
        <dbReference type="Pfam" id="PF13490"/>
    </source>
</evidence>
<dbReference type="InterPro" id="IPR041916">
    <property type="entry name" value="Anti_sigma_zinc_sf"/>
</dbReference>
<feature type="transmembrane region" description="Helical" evidence="3">
    <location>
        <begin position="88"/>
        <end position="107"/>
    </location>
</feature>
<dbReference type="OrthoDB" id="1955013at2"/>
<evidence type="ECO:0000313" key="6">
    <source>
        <dbReference type="Proteomes" id="UP000030403"/>
    </source>
</evidence>
<dbReference type="RefSeq" id="WP_027448641.1">
    <property type="nucleotide sequence ID" value="NZ_AVPF01000008.1"/>
</dbReference>
<evidence type="ECO:0000256" key="3">
    <source>
        <dbReference type="SAM" id="Phobius"/>
    </source>
</evidence>
<gene>
    <name evidence="5" type="ORF">N783_21285</name>
</gene>
<keyword evidence="3" id="KW-1133">Transmembrane helix</keyword>
<keyword evidence="3" id="KW-0472">Membrane</keyword>
<dbReference type="EMBL" id="AVPF01000008">
    <property type="protein sequence ID" value="KGX90327.1"/>
    <property type="molecule type" value="Genomic_DNA"/>
</dbReference>
<dbReference type="eggNOG" id="ENOG5033CFD">
    <property type="taxonomic scope" value="Bacteria"/>
</dbReference>
<keyword evidence="6" id="KW-1185">Reference proteome</keyword>
<name>A0A0A5I3B3_9BACI</name>
<dbReference type="InterPro" id="IPR027383">
    <property type="entry name" value="Znf_put"/>
</dbReference>
<dbReference type="Gene3D" id="1.10.10.1320">
    <property type="entry name" value="Anti-sigma factor, zinc-finger domain"/>
    <property type="match status" value="1"/>
</dbReference>
<comment type="similarity">
    <text evidence="1">Belongs to the zinc-associated anti-sigma factor (ZAS) superfamily. Anti-sigma-W factor family.</text>
</comment>
<evidence type="ECO:0000256" key="2">
    <source>
        <dbReference type="ARBA" id="ARBA00024438"/>
    </source>
</evidence>
<feature type="domain" description="Putative zinc-finger" evidence="4">
    <location>
        <begin position="9"/>
        <end position="35"/>
    </location>
</feature>
<comment type="caution">
    <text evidence="5">The sequence shown here is derived from an EMBL/GenBank/DDBJ whole genome shotgun (WGS) entry which is preliminary data.</text>
</comment>
<proteinExistence type="inferred from homology"/>
<dbReference type="Pfam" id="PF13490">
    <property type="entry name" value="zf-HC2"/>
    <property type="match status" value="1"/>
</dbReference>
<organism evidence="5 6">
    <name type="scientific">Pontibacillus marinus BH030004 = DSM 16465</name>
    <dbReference type="NCBI Taxonomy" id="1385511"/>
    <lineage>
        <taxon>Bacteria</taxon>
        <taxon>Bacillati</taxon>
        <taxon>Bacillota</taxon>
        <taxon>Bacilli</taxon>
        <taxon>Bacillales</taxon>
        <taxon>Bacillaceae</taxon>
        <taxon>Pontibacillus</taxon>
    </lineage>
</organism>